<organism evidence="1 2">
    <name type="scientific">Murinocardiopsis flavida</name>
    <dbReference type="NCBI Taxonomy" id="645275"/>
    <lineage>
        <taxon>Bacteria</taxon>
        <taxon>Bacillati</taxon>
        <taxon>Actinomycetota</taxon>
        <taxon>Actinomycetes</taxon>
        <taxon>Streptosporangiales</taxon>
        <taxon>Nocardiopsidaceae</taxon>
        <taxon>Murinocardiopsis</taxon>
    </lineage>
</organism>
<proteinExistence type="predicted"/>
<name>A0A2P8DTW5_9ACTN</name>
<sequence>MTDATDGGGPLHREISGFDRDSEELVWSAAVGEDVVALLALLLDNGPDLDLVESYELAGAALDAAAAAAGFTPRPGVDYFLETHA</sequence>
<reference evidence="1 2" key="1">
    <citation type="submission" date="2018-03" db="EMBL/GenBank/DDBJ databases">
        <title>Genomic Encyclopedia of Archaeal and Bacterial Type Strains, Phase II (KMG-II): from individual species to whole genera.</title>
        <authorList>
            <person name="Goeker M."/>
        </authorList>
    </citation>
    <scope>NUCLEOTIDE SEQUENCE [LARGE SCALE GENOMIC DNA]</scope>
    <source>
        <strain evidence="1 2">DSM 45312</strain>
    </source>
</reference>
<dbReference type="RefSeq" id="WP_245928495.1">
    <property type="nucleotide sequence ID" value="NZ_PYGA01000001.1"/>
</dbReference>
<evidence type="ECO:0000313" key="2">
    <source>
        <dbReference type="Proteomes" id="UP000240542"/>
    </source>
</evidence>
<evidence type="ECO:0000313" key="1">
    <source>
        <dbReference type="EMBL" id="PSL00643.1"/>
    </source>
</evidence>
<dbReference type="AlphaFoldDB" id="A0A2P8DTW5"/>
<dbReference type="EMBL" id="PYGA01000001">
    <property type="protein sequence ID" value="PSL00643.1"/>
    <property type="molecule type" value="Genomic_DNA"/>
</dbReference>
<protein>
    <submittedName>
        <fullName evidence="1">Uncharacterized protein</fullName>
    </submittedName>
</protein>
<comment type="caution">
    <text evidence="1">The sequence shown here is derived from an EMBL/GenBank/DDBJ whole genome shotgun (WGS) entry which is preliminary data.</text>
</comment>
<gene>
    <name evidence="1" type="ORF">CLV63_101117</name>
</gene>
<dbReference type="Proteomes" id="UP000240542">
    <property type="component" value="Unassembled WGS sequence"/>
</dbReference>
<keyword evidence="2" id="KW-1185">Reference proteome</keyword>
<accession>A0A2P8DTW5</accession>